<evidence type="ECO:0000256" key="7">
    <source>
        <dbReference type="ARBA" id="ARBA00022946"/>
    </source>
</evidence>
<evidence type="ECO:0000256" key="5">
    <source>
        <dbReference type="ARBA" id="ARBA00022692"/>
    </source>
</evidence>
<dbReference type="PANTHER" id="PTHR15415:SF7">
    <property type="entry name" value="MICOS COMPLEX SUBUNIT MIC60"/>
    <property type="match status" value="1"/>
</dbReference>
<dbReference type="PANTHER" id="PTHR15415">
    <property type="entry name" value="MITOFILIN"/>
    <property type="match status" value="1"/>
</dbReference>
<keyword evidence="11 13" id="KW-0472">Membrane</keyword>
<comment type="subunit">
    <text evidence="3 13">Component of the mitochondrial contact site and cristae organizing system (MICOS) complex.</text>
</comment>
<dbReference type="GO" id="GO:0042407">
    <property type="term" value="P:cristae formation"/>
    <property type="evidence" value="ECO:0007669"/>
    <property type="project" value="TreeGrafter"/>
</dbReference>
<dbReference type="InterPro" id="IPR019133">
    <property type="entry name" value="MIC60"/>
</dbReference>
<evidence type="ECO:0000256" key="9">
    <source>
        <dbReference type="ARBA" id="ARBA00023054"/>
    </source>
</evidence>
<keyword evidence="5 13" id="KW-0812">Transmembrane</keyword>
<evidence type="ECO:0000256" key="10">
    <source>
        <dbReference type="ARBA" id="ARBA00023128"/>
    </source>
</evidence>
<comment type="caution">
    <text evidence="15">The sequence shown here is derived from an EMBL/GenBank/DDBJ whole genome shotgun (WGS) entry which is preliminary data.</text>
</comment>
<comment type="similarity">
    <text evidence="2 13">Belongs to the MICOS complex subunit Mic60 family.</text>
</comment>
<dbReference type="AlphaFoldDB" id="A0AAN7Z663"/>
<keyword evidence="8 13" id="KW-1133">Transmembrane helix</keyword>
<evidence type="ECO:0000256" key="13">
    <source>
        <dbReference type="RuleBase" id="RU363000"/>
    </source>
</evidence>
<gene>
    <name evidence="15" type="ORF">RRF57_007261</name>
</gene>
<comment type="subcellular location">
    <subcellularLocation>
        <location evidence="1 13">Mitochondrion inner membrane</location>
        <topology evidence="1 13">Single-pass membrane protein</topology>
    </subcellularLocation>
</comment>
<keyword evidence="6 13" id="KW-0999">Mitochondrion inner membrane</keyword>
<evidence type="ECO:0000256" key="1">
    <source>
        <dbReference type="ARBA" id="ARBA00004434"/>
    </source>
</evidence>
<feature type="compositionally biased region" description="Basic and acidic residues" evidence="14">
    <location>
        <begin position="267"/>
        <end position="284"/>
    </location>
</feature>
<evidence type="ECO:0000256" key="4">
    <source>
        <dbReference type="ARBA" id="ARBA00018116"/>
    </source>
</evidence>
<evidence type="ECO:0000256" key="11">
    <source>
        <dbReference type="ARBA" id="ARBA00023136"/>
    </source>
</evidence>
<evidence type="ECO:0000256" key="3">
    <source>
        <dbReference type="ARBA" id="ARBA00011875"/>
    </source>
</evidence>
<evidence type="ECO:0000256" key="2">
    <source>
        <dbReference type="ARBA" id="ARBA00010877"/>
    </source>
</evidence>
<protein>
    <recommendedName>
        <fullName evidence="4 13">MICOS complex subunit MIC60</fullName>
    </recommendedName>
    <alternativeName>
        <fullName evidence="13">Mitofilin</fullName>
    </alternativeName>
</protein>
<accession>A0AAN7Z663</accession>
<keyword evidence="16" id="KW-1185">Reference proteome</keyword>
<name>A0AAN7Z663_9PEZI</name>
<evidence type="ECO:0000256" key="6">
    <source>
        <dbReference type="ARBA" id="ARBA00022792"/>
    </source>
</evidence>
<feature type="region of interest" description="Disordered" evidence="14">
    <location>
        <begin position="176"/>
        <end position="297"/>
    </location>
</feature>
<reference evidence="15 16" key="1">
    <citation type="submission" date="2023-10" db="EMBL/GenBank/DDBJ databases">
        <title>Draft genome sequence of Xylaria bambusicola isolate GMP-LS, the root and basal stem rot pathogen of sugarcane in Indonesia.</title>
        <authorList>
            <person name="Selvaraj P."/>
            <person name="Muralishankar V."/>
            <person name="Muruganantham S."/>
            <person name="Sp S."/>
            <person name="Haryani S."/>
            <person name="Lau K.J.X."/>
            <person name="Naqvi N.I."/>
        </authorList>
    </citation>
    <scope>NUCLEOTIDE SEQUENCE [LARGE SCALE GENOMIC DNA]</scope>
    <source>
        <strain evidence="15">GMP-LS</strain>
    </source>
</reference>
<dbReference type="GO" id="GO:0061617">
    <property type="term" value="C:MICOS complex"/>
    <property type="evidence" value="ECO:0007669"/>
    <property type="project" value="TreeGrafter"/>
</dbReference>
<feature type="region of interest" description="Disordered" evidence="14">
    <location>
        <begin position="42"/>
        <end position="73"/>
    </location>
</feature>
<sequence length="681" mass="75178">MLRNSLRTVRAVGSWPVRATAARQWQPAIARSSGAAATRCFADDKKPSIDDTSKPPTLPASETNTAAASGPVVPKTDADIINSAIPVKDVPPEPPVAQPVVEMRVPPKPLPVKKRGFFRRLRRFVLTLTLLGALSFGGGVWYSRINDNFHDFFTEYVPFGEQAVLYLEELEFRKRYPGTVGTGPRNKDTGALVKVSPQSGASWRVADNGDPAGRQSSATSDVPGSKKSGTKTPPPATESKPATESPETSQTPVATSTESAVAKKQPKTQESKSDFKAPEVDEPSRFPPPSPIDPLSVEDADEPVIQELVKMLNDIITVVNADNADERFSSTIHQAKSKLSRVASQIRDIKAAAEKNAATEVESKVKEFETAANELVSRVEKTMAAQESQWRIEFEEEMKRIQSTYESRLKTEIDQQKRVNEERLKNQLLEQAIELKRKFLNDVREQVEAEREGRLGRLDQLSASIKELEQLTTGWNDVVDTNLRTQQLHVAVEAVRASLNDAEHPRPFVRELIALKEIADDDAVVNAAIGSINPSAYQRGIATQSQLIDRFRRVASEVRKASLLPDDAGVASHASSWVLSKVMFKKQGLAVGDDVESILTRTQTYLEEGNLDAAAREMNGLQGWAKTLSRDWLAEVRKALEVQQALEVRLKLKFIGLKSYGLTRFPKVIATHARLQSLLVE</sequence>
<proteinExistence type="inferred from homology"/>
<feature type="transmembrane region" description="Helical" evidence="13">
    <location>
        <begin position="124"/>
        <end position="142"/>
    </location>
</feature>
<evidence type="ECO:0000256" key="14">
    <source>
        <dbReference type="SAM" id="MobiDB-lite"/>
    </source>
</evidence>
<dbReference type="Proteomes" id="UP001305414">
    <property type="component" value="Unassembled WGS sequence"/>
</dbReference>
<keyword evidence="10 13" id="KW-0496">Mitochondrion</keyword>
<evidence type="ECO:0000313" key="16">
    <source>
        <dbReference type="Proteomes" id="UP001305414"/>
    </source>
</evidence>
<dbReference type="Pfam" id="PF09731">
    <property type="entry name" value="Mitofilin"/>
    <property type="match status" value="2"/>
</dbReference>
<feature type="compositionally biased region" description="Polar residues" evidence="14">
    <location>
        <begin position="240"/>
        <end position="259"/>
    </location>
</feature>
<evidence type="ECO:0000256" key="8">
    <source>
        <dbReference type="ARBA" id="ARBA00022989"/>
    </source>
</evidence>
<feature type="compositionally biased region" description="Basic and acidic residues" evidence="14">
    <location>
        <begin position="42"/>
        <end position="53"/>
    </location>
</feature>
<comment type="function">
    <text evidence="12">Component of the MICOS complex, a large protein complex of the mitochondrial inner membrane that plays crucial roles in the maintenance of crista junctions, inner membrane architecture, and formation of contact sites to the outer membrane. Plays a role in keeping cristae membranes connected to the inner boundary membrane. Also promotes protein import via the mitochondrial intermembrane space assembly (MIA) pathway.</text>
</comment>
<keyword evidence="9" id="KW-0175">Coiled coil</keyword>
<evidence type="ECO:0000256" key="12">
    <source>
        <dbReference type="ARBA" id="ARBA00025571"/>
    </source>
</evidence>
<evidence type="ECO:0000313" key="15">
    <source>
        <dbReference type="EMBL" id="KAK5631547.1"/>
    </source>
</evidence>
<organism evidence="15 16">
    <name type="scientific">Xylaria bambusicola</name>
    <dbReference type="NCBI Taxonomy" id="326684"/>
    <lineage>
        <taxon>Eukaryota</taxon>
        <taxon>Fungi</taxon>
        <taxon>Dikarya</taxon>
        <taxon>Ascomycota</taxon>
        <taxon>Pezizomycotina</taxon>
        <taxon>Sordariomycetes</taxon>
        <taxon>Xylariomycetidae</taxon>
        <taxon>Xylariales</taxon>
        <taxon>Xylariaceae</taxon>
        <taxon>Xylaria</taxon>
    </lineage>
</organism>
<dbReference type="EMBL" id="JAWHQM010000020">
    <property type="protein sequence ID" value="KAK5631547.1"/>
    <property type="molecule type" value="Genomic_DNA"/>
</dbReference>
<keyword evidence="7" id="KW-0809">Transit peptide</keyword>